<dbReference type="eggNOG" id="arCOG00524">
    <property type="taxonomic scope" value="Archaea"/>
</dbReference>
<evidence type="ECO:0000259" key="1">
    <source>
        <dbReference type="Pfam" id="PF12724"/>
    </source>
</evidence>
<name>H8IAN8_METCZ</name>
<dbReference type="GeneID" id="11971511"/>
<dbReference type="SUPFAM" id="SSF52218">
    <property type="entry name" value="Flavoproteins"/>
    <property type="match status" value="1"/>
</dbReference>
<dbReference type="EMBL" id="CP003243">
    <property type="protein sequence ID" value="AFD00135.1"/>
    <property type="molecule type" value="Genomic_DNA"/>
</dbReference>
<reference evidence="2 3" key="1">
    <citation type="journal article" date="2012" name="J. Bacteriol.">
        <title>Complete genome sequence of a thermophilic methanogen, Methanocella conradii HZ254, isolated from Chinese rice field soil.</title>
        <authorList>
            <person name="Lu Z."/>
            <person name="Lu Y."/>
        </authorList>
    </citation>
    <scope>NUCLEOTIDE SEQUENCE [LARGE SCALE GENOMIC DNA]</scope>
    <source>
        <strain evidence="3">DSM 24694 / JCM 17849 / CGMCC 1.5162 / HZ254</strain>
    </source>
</reference>
<proteinExistence type="predicted"/>
<feature type="domain" description="Flavodoxin" evidence="1">
    <location>
        <begin position="5"/>
        <end position="87"/>
    </location>
</feature>
<sequence>MGRILIVFDSKGGSSAEIVQWIREGAVSKGAQVDVCKPEEVRSLDYDLITVGTPMYNDKPMESILNFLGWKGLSNKKVALFIVCFAGIFGMRNFMVRKYLEELKGACRGKVVKMTSFDSAKGPWRKVNRAVCIDFGKELASLSYMAVETT</sequence>
<dbReference type="InterPro" id="IPR026816">
    <property type="entry name" value="Flavodoxin_dom"/>
</dbReference>
<dbReference type="KEGG" id="mez:Mtc_1381"/>
<evidence type="ECO:0000313" key="3">
    <source>
        <dbReference type="Proteomes" id="UP000005233"/>
    </source>
</evidence>
<dbReference type="AlphaFoldDB" id="H8IAN8"/>
<organism evidence="2 3">
    <name type="scientific">Methanocella conradii (strain DSM 24694 / JCM 17849 / CGMCC 1.5162 / HZ254)</name>
    <dbReference type="NCBI Taxonomy" id="1041930"/>
    <lineage>
        <taxon>Archaea</taxon>
        <taxon>Methanobacteriati</taxon>
        <taxon>Methanobacteriota</taxon>
        <taxon>Stenosarchaea group</taxon>
        <taxon>Methanomicrobia</taxon>
        <taxon>Methanocellales</taxon>
        <taxon>Methanocellaceae</taxon>
        <taxon>Methanocella</taxon>
    </lineage>
</organism>
<protein>
    <recommendedName>
        <fullName evidence="1">Flavodoxin domain-containing protein</fullName>
    </recommendedName>
</protein>
<dbReference type="Proteomes" id="UP000005233">
    <property type="component" value="Chromosome"/>
</dbReference>
<dbReference type="STRING" id="1041930.Mtc_1381"/>
<keyword evidence="3" id="KW-1185">Reference proteome</keyword>
<dbReference type="RefSeq" id="WP_014405972.1">
    <property type="nucleotide sequence ID" value="NC_017034.1"/>
</dbReference>
<evidence type="ECO:0000313" key="2">
    <source>
        <dbReference type="EMBL" id="AFD00135.1"/>
    </source>
</evidence>
<dbReference type="OrthoDB" id="103611at2157"/>
<dbReference type="HOGENOM" id="CLU_094839_1_0_2"/>
<dbReference type="Gene3D" id="3.40.50.360">
    <property type="match status" value="1"/>
</dbReference>
<gene>
    <name evidence="2" type="ordered locus">Mtc_1381</name>
</gene>
<dbReference type="InterPro" id="IPR029039">
    <property type="entry name" value="Flavoprotein-like_sf"/>
</dbReference>
<dbReference type="Pfam" id="PF12724">
    <property type="entry name" value="Flavodoxin_5"/>
    <property type="match status" value="1"/>
</dbReference>
<accession>H8IAN8</accession>